<dbReference type="Proteomes" id="UP000299102">
    <property type="component" value="Unassembled WGS sequence"/>
</dbReference>
<sequence length="176" mass="19314">MPELDFPFRGFERERVRLSAFPYPRSFVGGLNSNVVRERSVEVSALFDGSSRARRLIVVCDVTRVTRFAGCAFRAAAVRVCRVGPCTSHVSTTAVIYPEMDRGGSGEVGTIQQRDVRVTGAYYRWGVQPAAIRLEGPLLEIAFSFRPSIATLKGYPTDNALVGCYVPGRHSAVLPT</sequence>
<dbReference type="EMBL" id="BGZK01001683">
    <property type="protein sequence ID" value="GBP84511.1"/>
    <property type="molecule type" value="Genomic_DNA"/>
</dbReference>
<accession>A0A4C1Z6Q7</accession>
<dbReference type="AlphaFoldDB" id="A0A4C1Z6Q7"/>
<keyword evidence="2" id="KW-1185">Reference proteome</keyword>
<protein>
    <submittedName>
        <fullName evidence="1">Uncharacterized protein</fullName>
    </submittedName>
</protein>
<comment type="caution">
    <text evidence="1">The sequence shown here is derived from an EMBL/GenBank/DDBJ whole genome shotgun (WGS) entry which is preliminary data.</text>
</comment>
<gene>
    <name evidence="1" type="ORF">EVAR_12650_1</name>
</gene>
<evidence type="ECO:0000313" key="2">
    <source>
        <dbReference type="Proteomes" id="UP000299102"/>
    </source>
</evidence>
<proteinExistence type="predicted"/>
<evidence type="ECO:0000313" key="1">
    <source>
        <dbReference type="EMBL" id="GBP84511.1"/>
    </source>
</evidence>
<reference evidence="1 2" key="1">
    <citation type="journal article" date="2019" name="Commun. Biol.">
        <title>The bagworm genome reveals a unique fibroin gene that provides high tensile strength.</title>
        <authorList>
            <person name="Kono N."/>
            <person name="Nakamura H."/>
            <person name="Ohtoshi R."/>
            <person name="Tomita M."/>
            <person name="Numata K."/>
            <person name="Arakawa K."/>
        </authorList>
    </citation>
    <scope>NUCLEOTIDE SEQUENCE [LARGE SCALE GENOMIC DNA]</scope>
</reference>
<organism evidence="1 2">
    <name type="scientific">Eumeta variegata</name>
    <name type="common">Bagworm moth</name>
    <name type="synonym">Eumeta japonica</name>
    <dbReference type="NCBI Taxonomy" id="151549"/>
    <lineage>
        <taxon>Eukaryota</taxon>
        <taxon>Metazoa</taxon>
        <taxon>Ecdysozoa</taxon>
        <taxon>Arthropoda</taxon>
        <taxon>Hexapoda</taxon>
        <taxon>Insecta</taxon>
        <taxon>Pterygota</taxon>
        <taxon>Neoptera</taxon>
        <taxon>Endopterygota</taxon>
        <taxon>Lepidoptera</taxon>
        <taxon>Glossata</taxon>
        <taxon>Ditrysia</taxon>
        <taxon>Tineoidea</taxon>
        <taxon>Psychidae</taxon>
        <taxon>Oiketicinae</taxon>
        <taxon>Eumeta</taxon>
    </lineage>
</organism>
<name>A0A4C1Z6Q7_EUMVA</name>